<evidence type="ECO:0000256" key="12">
    <source>
        <dbReference type="ARBA" id="ARBA00034617"/>
    </source>
</evidence>
<dbReference type="AlphaFoldDB" id="A0A061RJC4"/>
<keyword evidence="6" id="KW-0347">Helicase</keyword>
<dbReference type="GO" id="GO:0006367">
    <property type="term" value="P:transcription initiation at RNA polymerase II promoter"/>
    <property type="evidence" value="ECO:0007669"/>
    <property type="project" value="InterPro"/>
</dbReference>
<accession>A0A061RJC4</accession>
<dbReference type="InterPro" id="IPR027417">
    <property type="entry name" value="P-loop_NTPase"/>
</dbReference>
<reference evidence="19" key="1">
    <citation type="submission" date="2014-05" db="EMBL/GenBank/DDBJ databases">
        <title>The transcriptome of the halophilic microalga Tetraselmis sp. GSL018 isolated from the Great Salt Lake, Utah.</title>
        <authorList>
            <person name="Jinkerson R.E."/>
            <person name="D'Adamo S."/>
            <person name="Posewitz M.C."/>
        </authorList>
    </citation>
    <scope>NUCLEOTIDE SEQUENCE</scope>
    <source>
        <strain evidence="19">GSL018</strain>
    </source>
</reference>
<feature type="compositionally biased region" description="Basic residues" evidence="16">
    <location>
        <begin position="759"/>
        <end position="779"/>
    </location>
</feature>
<evidence type="ECO:0000256" key="15">
    <source>
        <dbReference type="ARBA" id="ARBA00065951"/>
    </source>
</evidence>
<evidence type="ECO:0000259" key="17">
    <source>
        <dbReference type="PROSITE" id="PS51192"/>
    </source>
</evidence>
<dbReference type="GO" id="GO:0005524">
    <property type="term" value="F:ATP binding"/>
    <property type="evidence" value="ECO:0007669"/>
    <property type="project" value="UniProtKB-KW"/>
</dbReference>
<proteinExistence type="inferred from homology"/>
<dbReference type="FunFam" id="3.40.50.300:FF:000117">
    <property type="entry name" value="Putative DNA repair helicase rad25"/>
    <property type="match status" value="1"/>
</dbReference>
<dbReference type="InterPro" id="IPR050615">
    <property type="entry name" value="ATP-dep_DNA_Helicase"/>
</dbReference>
<dbReference type="GO" id="GO:0005675">
    <property type="term" value="C:transcription factor TFIIH holo complex"/>
    <property type="evidence" value="ECO:0007669"/>
    <property type="project" value="TreeGrafter"/>
</dbReference>
<evidence type="ECO:0000256" key="1">
    <source>
        <dbReference type="ARBA" id="ARBA00004123"/>
    </source>
</evidence>
<dbReference type="PRINTS" id="PR00851">
    <property type="entry name" value="XRODRMPGMNTB"/>
</dbReference>
<evidence type="ECO:0000256" key="6">
    <source>
        <dbReference type="ARBA" id="ARBA00022806"/>
    </source>
</evidence>
<dbReference type="SUPFAM" id="SSF52540">
    <property type="entry name" value="P-loop containing nucleoside triphosphate hydrolases"/>
    <property type="match status" value="2"/>
</dbReference>
<dbReference type="GO" id="GO:0000112">
    <property type="term" value="C:nucleotide-excision repair factor 3 complex"/>
    <property type="evidence" value="ECO:0007669"/>
    <property type="project" value="TreeGrafter"/>
</dbReference>
<evidence type="ECO:0000256" key="5">
    <source>
        <dbReference type="ARBA" id="ARBA00022801"/>
    </source>
</evidence>
<evidence type="ECO:0000256" key="10">
    <source>
        <dbReference type="ARBA" id="ARBA00023235"/>
    </source>
</evidence>
<sequence length="787" mass="88275">MQRENGSPPENSSLDDKPARRKATRQDYEEEQLVGAFELEDDCEADTDIDQSTSQTSLQDFSYLKLKVDHNNRPLWVCPDGTVYLETYSPIYKQAYDFLIAVAEPVCRPSDVHEYRLTEHSLYAAASIGVETSSIIAVLGRLSKVELSAEVCRFIEESTQELWEGEARAGPREVLRGEPSPRDPAAPHGGRHDQGRHGPPAGSGPPPGAPPRGQSRGRHEDWAWGAAAGGQCLDTDMPGEEEMEAAFGPSWEGRQADCRSMPVGLLAAATGVGLGCSGEPAEEPSEQVYSFEIKAESVDRVKERCLPSGLNYPMLEEYDFKNDEKNLDVPNFELKPTVSHRPYQEKSLAKMFGNSRARSGIIVLPCGAGKTLVGISAAQRIGKSCLCLATNSVSVDQWHAEFKRWTTLEDHQVSRFTAQIREDIPSSGQFDVCITTYNMVSYSGRRSEQSKQIMDAITNQEWGLILMDEVHVVPAQMFRKVVSIIKSHCKLGLTATLVREDALINDLNFLIGPKLYEANWLDLAKDGHIANVQSNEVWCPMSKEFFREYLKPDNVPRRQMLYCLNPNKFQACQFLIEYHERQRGDKIIVFSDNLFALREYATRLKRPFICGATSHGDRTRILYNFKHNPQVNTIFLSKVGDNSIDVPEANVLLQISSHAGSRRQEAQRLGRILRAKRPRPGAEPEEHNAFFYSLVSQDTQEMYFSAKRQQFLVAQGYSFQVVSNLLDAAGAAGLQLTSRDTTSSSTSWRRYCPWGLKRSSSRKGRRKLRQPPRTPRHSPRPAGRSPP</sequence>
<dbReference type="PANTHER" id="PTHR11274">
    <property type="entry name" value="RAD25/XP-B DNA REPAIR HELICASE"/>
    <property type="match status" value="1"/>
</dbReference>
<feature type="domain" description="Helicase ATP-binding" evidence="17">
    <location>
        <begin position="351"/>
        <end position="515"/>
    </location>
</feature>
<dbReference type="Pfam" id="PF16203">
    <property type="entry name" value="ERCC3_RAD25_C"/>
    <property type="match status" value="1"/>
</dbReference>
<keyword evidence="4" id="KW-0227">DNA damage</keyword>
<feature type="compositionally biased region" description="Polar residues" evidence="16">
    <location>
        <begin position="1"/>
        <end position="12"/>
    </location>
</feature>
<evidence type="ECO:0000256" key="14">
    <source>
        <dbReference type="ARBA" id="ARBA00048988"/>
    </source>
</evidence>
<dbReference type="GO" id="GO:0006289">
    <property type="term" value="P:nucleotide-excision repair"/>
    <property type="evidence" value="ECO:0007669"/>
    <property type="project" value="InterPro"/>
</dbReference>
<comment type="catalytic activity">
    <reaction evidence="14">
        <text>ATP + H2O = ADP + phosphate + H(+)</text>
        <dbReference type="Rhea" id="RHEA:13065"/>
        <dbReference type="ChEBI" id="CHEBI:15377"/>
        <dbReference type="ChEBI" id="CHEBI:15378"/>
        <dbReference type="ChEBI" id="CHEBI:30616"/>
        <dbReference type="ChEBI" id="CHEBI:43474"/>
        <dbReference type="ChEBI" id="CHEBI:456216"/>
        <dbReference type="EC" id="5.6.2.4"/>
    </reaction>
</comment>
<dbReference type="FunFam" id="3.40.50.300:FF:000077">
    <property type="entry name" value="Probable DNA repair helicase RAD25"/>
    <property type="match status" value="1"/>
</dbReference>
<feature type="region of interest" description="Disordered" evidence="16">
    <location>
        <begin position="163"/>
        <end position="219"/>
    </location>
</feature>
<keyword evidence="8" id="KW-0238">DNA-binding</keyword>
<dbReference type="InterPro" id="IPR006935">
    <property type="entry name" value="Helicase/UvrB_N"/>
</dbReference>
<dbReference type="NCBIfam" id="TIGR00603">
    <property type="entry name" value="rad25"/>
    <property type="match status" value="1"/>
</dbReference>
<comment type="subunit">
    <text evidence="15">Component of the 7-subunit TFIIH core complex composed of XPB, XPD, TFB1/GTF2H1, GTF2H2/P44, TFB4/GTF2H3, TFB2/GTF2H4 and TFB5/GTF2H5, which is active in NER. The core complex associates with the 3-subunit CDK-activating kinase (CAK) module composed of CYCH1/cyclin H1, CDKD and MAT1/At4g30820 to form the 10-subunit holoenzyme (holo-TFIIH) active in transcription.</text>
</comment>
<organism evidence="19">
    <name type="scientific">Tetraselmis sp. GSL018</name>
    <dbReference type="NCBI Taxonomy" id="582737"/>
    <lineage>
        <taxon>Eukaryota</taxon>
        <taxon>Viridiplantae</taxon>
        <taxon>Chlorophyta</taxon>
        <taxon>core chlorophytes</taxon>
        <taxon>Chlorodendrophyceae</taxon>
        <taxon>Chlorodendrales</taxon>
        <taxon>Chlorodendraceae</taxon>
        <taxon>Tetraselmis</taxon>
    </lineage>
</organism>
<evidence type="ECO:0000256" key="8">
    <source>
        <dbReference type="ARBA" id="ARBA00023125"/>
    </source>
</evidence>
<dbReference type="InterPro" id="IPR032830">
    <property type="entry name" value="XPB/Ssl2_N"/>
</dbReference>
<gene>
    <name evidence="19" type="primary">XPB</name>
    <name evidence="19" type="ORF">TSPGSL018_3193</name>
</gene>
<keyword evidence="11" id="KW-0539">Nucleus</keyword>
<dbReference type="SMART" id="SM00487">
    <property type="entry name" value="DEXDc"/>
    <property type="match status" value="1"/>
</dbReference>
<dbReference type="Pfam" id="PF04851">
    <property type="entry name" value="ResIII"/>
    <property type="match status" value="1"/>
</dbReference>
<keyword evidence="5" id="KW-0378">Hydrolase</keyword>
<dbReference type="GO" id="GO:0097550">
    <property type="term" value="C:transcription preinitiation complex"/>
    <property type="evidence" value="ECO:0007669"/>
    <property type="project" value="TreeGrafter"/>
</dbReference>
<evidence type="ECO:0000313" key="19">
    <source>
        <dbReference type="EMBL" id="JAC70869.1"/>
    </source>
</evidence>
<evidence type="ECO:0000256" key="16">
    <source>
        <dbReference type="SAM" id="MobiDB-lite"/>
    </source>
</evidence>
<evidence type="ECO:0000256" key="7">
    <source>
        <dbReference type="ARBA" id="ARBA00022840"/>
    </source>
</evidence>
<dbReference type="EMBL" id="GBEZ01015281">
    <property type="protein sequence ID" value="JAC70869.1"/>
    <property type="molecule type" value="Transcribed_RNA"/>
</dbReference>
<evidence type="ECO:0000256" key="11">
    <source>
        <dbReference type="ARBA" id="ARBA00023242"/>
    </source>
</evidence>
<dbReference type="CDD" id="cd18789">
    <property type="entry name" value="SF2_C_XPB"/>
    <property type="match status" value="1"/>
</dbReference>
<dbReference type="Gene3D" id="3.40.50.300">
    <property type="entry name" value="P-loop containing nucleotide triphosphate hydrolases"/>
    <property type="match status" value="2"/>
</dbReference>
<feature type="region of interest" description="Disordered" evidence="16">
    <location>
        <begin position="1"/>
        <end position="28"/>
    </location>
</feature>
<dbReference type="GO" id="GO:0043138">
    <property type="term" value="F:3'-5' DNA helicase activity"/>
    <property type="evidence" value="ECO:0007669"/>
    <property type="project" value="UniProtKB-EC"/>
</dbReference>
<dbReference type="GO" id="GO:0003677">
    <property type="term" value="F:DNA binding"/>
    <property type="evidence" value="ECO:0007669"/>
    <property type="project" value="UniProtKB-KW"/>
</dbReference>
<evidence type="ECO:0000256" key="3">
    <source>
        <dbReference type="ARBA" id="ARBA00022741"/>
    </source>
</evidence>
<dbReference type="CDD" id="cd18029">
    <property type="entry name" value="DEXHc_XPB"/>
    <property type="match status" value="1"/>
</dbReference>
<dbReference type="InterPro" id="IPR001161">
    <property type="entry name" value="XPB/Ssl2"/>
</dbReference>
<dbReference type="InterPro" id="IPR032438">
    <property type="entry name" value="ERCC3_RAD25_C"/>
</dbReference>
<dbReference type="PANTHER" id="PTHR11274:SF0">
    <property type="entry name" value="GENERAL TRANSCRIPTION AND DNA REPAIR FACTOR IIH HELICASE SUBUNIT XPB"/>
    <property type="match status" value="1"/>
</dbReference>
<name>A0A061RJC4_9CHLO</name>
<dbReference type="Pfam" id="PF13625">
    <property type="entry name" value="Helicase_C_3"/>
    <property type="match status" value="1"/>
</dbReference>
<keyword evidence="10" id="KW-0413">Isomerase</keyword>
<protein>
    <recommendedName>
        <fullName evidence="13">DNA 3'-5' helicase</fullName>
        <ecNumber evidence="13">5.6.2.4</ecNumber>
    </recommendedName>
</protein>
<evidence type="ECO:0000256" key="4">
    <source>
        <dbReference type="ARBA" id="ARBA00022763"/>
    </source>
</evidence>
<evidence type="ECO:0000259" key="18">
    <source>
        <dbReference type="PROSITE" id="PS51194"/>
    </source>
</evidence>
<dbReference type="InterPro" id="IPR001650">
    <property type="entry name" value="Helicase_C-like"/>
</dbReference>
<feature type="compositionally biased region" description="Basic and acidic residues" evidence="16">
    <location>
        <begin position="165"/>
        <end position="181"/>
    </location>
</feature>
<evidence type="ECO:0000256" key="13">
    <source>
        <dbReference type="ARBA" id="ARBA00034808"/>
    </source>
</evidence>
<comment type="subcellular location">
    <subcellularLocation>
        <location evidence="1">Nucleus</location>
    </subcellularLocation>
</comment>
<dbReference type="GO" id="GO:0016787">
    <property type="term" value="F:hydrolase activity"/>
    <property type="evidence" value="ECO:0007669"/>
    <property type="project" value="UniProtKB-KW"/>
</dbReference>
<evidence type="ECO:0000256" key="9">
    <source>
        <dbReference type="ARBA" id="ARBA00023204"/>
    </source>
</evidence>
<keyword evidence="9" id="KW-0234">DNA repair</keyword>
<dbReference type="PROSITE" id="PS51194">
    <property type="entry name" value="HELICASE_CTER"/>
    <property type="match status" value="1"/>
</dbReference>
<evidence type="ECO:0000256" key="2">
    <source>
        <dbReference type="ARBA" id="ARBA00006637"/>
    </source>
</evidence>
<feature type="domain" description="Helicase C-terminal" evidence="18">
    <location>
        <begin position="570"/>
        <end position="713"/>
    </location>
</feature>
<keyword evidence="3" id="KW-0547">Nucleotide-binding</keyword>
<dbReference type="EC" id="5.6.2.4" evidence="13"/>
<dbReference type="PROSITE" id="PS51192">
    <property type="entry name" value="HELICASE_ATP_BIND_1"/>
    <property type="match status" value="1"/>
</dbReference>
<dbReference type="InterPro" id="IPR014001">
    <property type="entry name" value="Helicase_ATP-bd"/>
</dbReference>
<comment type="catalytic activity">
    <reaction evidence="12">
        <text>Couples ATP hydrolysis with the unwinding of duplex DNA by translocating in the 3'-5' direction.</text>
        <dbReference type="EC" id="5.6.2.4"/>
    </reaction>
</comment>
<comment type="similarity">
    <text evidence="2">Belongs to the helicase family. RAD25/XPB subfamily.</text>
</comment>
<feature type="region of interest" description="Disordered" evidence="16">
    <location>
        <begin position="755"/>
        <end position="787"/>
    </location>
</feature>
<keyword evidence="7" id="KW-0067">ATP-binding</keyword>
<dbReference type="SMART" id="SM00490">
    <property type="entry name" value="HELICc"/>
    <property type="match status" value="1"/>
</dbReference>